<gene>
    <name evidence="7" type="ORF">GMORB2_0816</name>
</gene>
<sequence>MASAGTGGSVPPQLFLTPQQQSLLFAALESGKNQPPASQSASRLNLSPGSFQGSPIQQNDVRSGALEQSPYLDSYNYDDLGDSSFDFSYMDEPSKTSVDRADTSKSDSTDADFNEKRSHPEDEDDEEGGDLKRHESDKVPKKPGRKPLMSEPSSKRKAQNRAAQRAFRERKEKHLKDLETKVDELAKASEAANNENARLRAQVDRMTTELKHYKQRMSASSSQNATAAEKAAFGSSAVNHLNDVNFQFNFPKFGVLPGPPQQDKQQKSPSQPVSPQLAQSPAKSQASGVTSRSQPQPPQPEDFGKFNGLYTPSMTSSSARNGSGGSIDSVNYSAGGATSSPSSSSHSNTVPSSSCGTSPEPLNQSPSGAKPMDTMTTIGEEHPSMSNEPFAQFANVDFGNSNSTNFDWLAQQHGGNFDPQLFTDYRETQDQVLSNNPSFDDFFNDALDADFFTPYNVAASPNFGATAADTAPKKSLIEEIDAQKNDYDDKLVISKENVNCAQLWYVTPLPTPPPSGPAAPAHHPATVSLTPDYRERLQSCPKSQSGEFDLDGLCSELTKKAKCSGTGPIVAEHDFDTILKKYMGKGATSDCVASTLGVHVKRDASKNSRA</sequence>
<dbReference type="InterPro" id="IPR050936">
    <property type="entry name" value="AP-1-like"/>
</dbReference>
<dbReference type="PANTHER" id="PTHR40621">
    <property type="entry name" value="TRANSCRIPTION FACTOR KAPC-RELATED"/>
    <property type="match status" value="1"/>
</dbReference>
<feature type="compositionally biased region" description="Basic and acidic residues" evidence="5">
    <location>
        <begin position="166"/>
        <end position="175"/>
    </location>
</feature>
<dbReference type="SUPFAM" id="SSF111430">
    <property type="entry name" value="YAP1 redox domain"/>
    <property type="match status" value="1"/>
</dbReference>
<dbReference type="InterPro" id="IPR046347">
    <property type="entry name" value="bZIP_sf"/>
</dbReference>
<keyword evidence="8" id="KW-1185">Reference proteome</keyword>
<organism evidence="7 8">
    <name type="scientific">Geosmithia morbida</name>
    <dbReference type="NCBI Taxonomy" id="1094350"/>
    <lineage>
        <taxon>Eukaryota</taxon>
        <taxon>Fungi</taxon>
        <taxon>Dikarya</taxon>
        <taxon>Ascomycota</taxon>
        <taxon>Pezizomycotina</taxon>
        <taxon>Sordariomycetes</taxon>
        <taxon>Hypocreomycetidae</taxon>
        <taxon>Hypocreales</taxon>
        <taxon>Bionectriaceae</taxon>
        <taxon>Geosmithia</taxon>
    </lineage>
</organism>
<dbReference type="Proteomes" id="UP000749293">
    <property type="component" value="Unassembled WGS sequence"/>
</dbReference>
<feature type="region of interest" description="Disordered" evidence="5">
    <location>
        <begin position="253"/>
        <end position="387"/>
    </location>
</feature>
<dbReference type="PROSITE" id="PS00036">
    <property type="entry name" value="BZIP_BASIC"/>
    <property type="match status" value="1"/>
</dbReference>
<evidence type="ECO:0000259" key="6">
    <source>
        <dbReference type="PROSITE" id="PS50217"/>
    </source>
</evidence>
<comment type="similarity">
    <text evidence="4">Belongs to the bZIP family. YAP subfamily.</text>
</comment>
<dbReference type="Gene3D" id="1.10.238.100">
    <property type="entry name" value="YAP1 redox domain. Chain B"/>
    <property type="match status" value="1"/>
</dbReference>
<feature type="region of interest" description="Disordered" evidence="5">
    <location>
        <begin position="211"/>
        <end position="231"/>
    </location>
</feature>
<evidence type="ECO:0000256" key="1">
    <source>
        <dbReference type="ARBA" id="ARBA00004123"/>
    </source>
</evidence>
<dbReference type="InterPro" id="IPR013910">
    <property type="entry name" value="TF_PAP1"/>
</dbReference>
<evidence type="ECO:0000313" key="8">
    <source>
        <dbReference type="Proteomes" id="UP000749293"/>
    </source>
</evidence>
<dbReference type="Gene3D" id="1.20.5.170">
    <property type="match status" value="1"/>
</dbReference>
<dbReference type="CDD" id="cd14688">
    <property type="entry name" value="bZIP_YAP"/>
    <property type="match status" value="1"/>
</dbReference>
<dbReference type="EMBL" id="JAANYQ010000002">
    <property type="protein sequence ID" value="KAF4125572.1"/>
    <property type="molecule type" value="Genomic_DNA"/>
</dbReference>
<dbReference type="PROSITE" id="PS50217">
    <property type="entry name" value="BZIP"/>
    <property type="match status" value="1"/>
</dbReference>
<evidence type="ECO:0000256" key="3">
    <source>
        <dbReference type="ARBA" id="ARBA00023242"/>
    </source>
</evidence>
<feature type="compositionally biased region" description="Low complexity" evidence="5">
    <location>
        <begin position="333"/>
        <end position="354"/>
    </location>
</feature>
<comment type="caution">
    <text evidence="7">The sequence shown here is derived from an EMBL/GenBank/DDBJ whole genome shotgun (WGS) entry which is preliminary data.</text>
</comment>
<dbReference type="InterPro" id="IPR023167">
    <property type="entry name" value="Yap1_redox_dom_sf"/>
</dbReference>
<evidence type="ECO:0000256" key="4">
    <source>
        <dbReference type="ARBA" id="ARBA00038132"/>
    </source>
</evidence>
<feature type="compositionally biased region" description="Polar residues" evidence="5">
    <location>
        <begin position="310"/>
        <end position="332"/>
    </location>
</feature>
<evidence type="ECO:0000313" key="7">
    <source>
        <dbReference type="EMBL" id="KAF4125572.1"/>
    </source>
</evidence>
<dbReference type="GO" id="GO:0090575">
    <property type="term" value="C:RNA polymerase II transcription regulator complex"/>
    <property type="evidence" value="ECO:0007669"/>
    <property type="project" value="TreeGrafter"/>
</dbReference>
<proteinExistence type="inferred from homology"/>
<feature type="domain" description="BZIP" evidence="6">
    <location>
        <begin position="150"/>
        <end position="213"/>
    </location>
</feature>
<feature type="compositionally biased region" description="Polar residues" evidence="5">
    <location>
        <begin position="31"/>
        <end position="61"/>
    </location>
</feature>
<dbReference type="PANTHER" id="PTHR40621:SF6">
    <property type="entry name" value="AP-1-LIKE TRANSCRIPTION FACTOR YAP1-RELATED"/>
    <property type="match status" value="1"/>
</dbReference>
<dbReference type="Pfam" id="PF00170">
    <property type="entry name" value="bZIP_1"/>
    <property type="match status" value="1"/>
</dbReference>
<comment type="subcellular location">
    <subcellularLocation>
        <location evidence="2">Cytoplasm</location>
    </subcellularLocation>
    <subcellularLocation>
        <location evidence="1">Nucleus</location>
    </subcellularLocation>
</comment>
<feature type="compositionally biased region" description="Polar residues" evidence="5">
    <location>
        <begin position="355"/>
        <end position="367"/>
    </location>
</feature>
<dbReference type="GO" id="GO:0034599">
    <property type="term" value="P:cellular response to oxidative stress"/>
    <property type="evidence" value="ECO:0007669"/>
    <property type="project" value="UniProtKB-ARBA"/>
</dbReference>
<dbReference type="GeneID" id="55967046"/>
<feature type="compositionally biased region" description="Low complexity" evidence="5">
    <location>
        <begin position="261"/>
        <end position="276"/>
    </location>
</feature>
<dbReference type="GO" id="GO:0005737">
    <property type="term" value="C:cytoplasm"/>
    <property type="evidence" value="ECO:0007669"/>
    <property type="project" value="UniProtKB-SubCell"/>
</dbReference>
<evidence type="ECO:0000256" key="2">
    <source>
        <dbReference type="ARBA" id="ARBA00004496"/>
    </source>
</evidence>
<dbReference type="SUPFAM" id="SSF57959">
    <property type="entry name" value="Leucine zipper domain"/>
    <property type="match status" value="1"/>
</dbReference>
<reference evidence="7" key="1">
    <citation type="submission" date="2020-03" db="EMBL/GenBank/DDBJ databases">
        <title>Site-based positive gene gene selection in Geosmithia morbida across the United States reveals a broad range of putative effectors and factors for local host and environmental adapation.</title>
        <authorList>
            <person name="Onufrak A."/>
            <person name="Murdoch R.W."/>
            <person name="Gazis R."/>
            <person name="Huff M."/>
            <person name="Staton M."/>
            <person name="Klingeman W."/>
            <person name="Hadziabdic D."/>
        </authorList>
    </citation>
    <scope>NUCLEOTIDE SEQUENCE</scope>
    <source>
        <strain evidence="7">1262</strain>
    </source>
</reference>
<name>A0A9P4Z1A2_9HYPO</name>
<evidence type="ECO:0000256" key="5">
    <source>
        <dbReference type="SAM" id="MobiDB-lite"/>
    </source>
</evidence>
<feature type="compositionally biased region" description="Basic and acidic residues" evidence="5">
    <location>
        <begin position="92"/>
        <end position="120"/>
    </location>
</feature>
<dbReference type="FunFam" id="1.20.5.170:FF:000067">
    <property type="entry name" value="BZIP transcription factor"/>
    <property type="match status" value="1"/>
</dbReference>
<protein>
    <recommendedName>
        <fullName evidence="6">BZIP domain-containing protein</fullName>
    </recommendedName>
</protein>
<feature type="region of interest" description="Disordered" evidence="5">
    <location>
        <begin position="29"/>
        <end position="175"/>
    </location>
</feature>
<dbReference type="Pfam" id="PF08601">
    <property type="entry name" value="PAP1"/>
    <property type="match status" value="2"/>
</dbReference>
<dbReference type="InterPro" id="IPR004827">
    <property type="entry name" value="bZIP"/>
</dbReference>
<dbReference type="GO" id="GO:0001228">
    <property type="term" value="F:DNA-binding transcription activator activity, RNA polymerase II-specific"/>
    <property type="evidence" value="ECO:0007669"/>
    <property type="project" value="TreeGrafter"/>
</dbReference>
<dbReference type="SMART" id="SM00338">
    <property type="entry name" value="BRLZ"/>
    <property type="match status" value="1"/>
</dbReference>
<dbReference type="AlphaFoldDB" id="A0A9P4Z1A2"/>
<dbReference type="OrthoDB" id="5380163at2759"/>
<feature type="compositionally biased region" description="Polar residues" evidence="5">
    <location>
        <begin position="277"/>
        <end position="294"/>
    </location>
</feature>
<feature type="compositionally biased region" description="Polar residues" evidence="5">
    <location>
        <begin position="217"/>
        <end position="226"/>
    </location>
</feature>
<dbReference type="RefSeq" id="XP_035324224.1">
    <property type="nucleotide sequence ID" value="XM_035462800.1"/>
</dbReference>
<dbReference type="GO" id="GO:0000976">
    <property type="term" value="F:transcription cis-regulatory region binding"/>
    <property type="evidence" value="ECO:0007669"/>
    <property type="project" value="InterPro"/>
</dbReference>
<feature type="compositionally biased region" description="Basic and acidic residues" evidence="5">
    <location>
        <begin position="129"/>
        <end position="140"/>
    </location>
</feature>
<keyword evidence="3" id="KW-0539">Nucleus</keyword>
<accession>A0A9P4Z1A2</accession>